<evidence type="ECO:0000313" key="2">
    <source>
        <dbReference type="Proteomes" id="UP000024635"/>
    </source>
</evidence>
<sequence>MTKKFSITYLRSLSKRPPLASIQASNLFRKFLRMRATISGEIRSPAIIRAVFSESNDSCLEEQTFCFKID</sequence>
<proteinExistence type="predicted"/>
<accession>A0A016VKE6</accession>
<reference evidence="2" key="1">
    <citation type="journal article" date="2015" name="Nat. Genet.">
        <title>The genome and transcriptome of the zoonotic hookworm Ancylostoma ceylanicum identify infection-specific gene families.</title>
        <authorList>
            <person name="Schwarz E.M."/>
            <person name="Hu Y."/>
            <person name="Antoshechkin I."/>
            <person name="Miller M.M."/>
            <person name="Sternberg P.W."/>
            <person name="Aroian R.V."/>
        </authorList>
    </citation>
    <scope>NUCLEOTIDE SEQUENCE</scope>
    <source>
        <strain evidence="2">HY135</strain>
    </source>
</reference>
<name>A0A016VKE6_9BILA</name>
<protein>
    <submittedName>
        <fullName evidence="1">Uncharacterized protein</fullName>
    </submittedName>
</protein>
<evidence type="ECO:0000313" key="1">
    <source>
        <dbReference type="EMBL" id="EYC27243.1"/>
    </source>
</evidence>
<keyword evidence="2" id="KW-1185">Reference proteome</keyword>
<dbReference type="Proteomes" id="UP000024635">
    <property type="component" value="Unassembled WGS sequence"/>
</dbReference>
<dbReference type="EMBL" id="JARK01001345">
    <property type="protein sequence ID" value="EYC27243.1"/>
    <property type="molecule type" value="Genomic_DNA"/>
</dbReference>
<comment type="caution">
    <text evidence="1">The sequence shown here is derived from an EMBL/GenBank/DDBJ whole genome shotgun (WGS) entry which is preliminary data.</text>
</comment>
<gene>
    <name evidence="1" type="primary">Acey_s0009.g602</name>
    <name evidence="1" type="ORF">Y032_0009g602</name>
</gene>
<dbReference type="AlphaFoldDB" id="A0A016VKE6"/>
<organism evidence="1 2">
    <name type="scientific">Ancylostoma ceylanicum</name>
    <dbReference type="NCBI Taxonomy" id="53326"/>
    <lineage>
        <taxon>Eukaryota</taxon>
        <taxon>Metazoa</taxon>
        <taxon>Ecdysozoa</taxon>
        <taxon>Nematoda</taxon>
        <taxon>Chromadorea</taxon>
        <taxon>Rhabditida</taxon>
        <taxon>Rhabditina</taxon>
        <taxon>Rhabditomorpha</taxon>
        <taxon>Strongyloidea</taxon>
        <taxon>Ancylostomatidae</taxon>
        <taxon>Ancylostomatinae</taxon>
        <taxon>Ancylostoma</taxon>
    </lineage>
</organism>